<evidence type="ECO:0000313" key="7">
    <source>
        <dbReference type="Proteomes" id="UP001589810"/>
    </source>
</evidence>
<organism evidence="6 7">
    <name type="scientific">Kutzneria chonburiensis</name>
    <dbReference type="NCBI Taxonomy" id="1483604"/>
    <lineage>
        <taxon>Bacteria</taxon>
        <taxon>Bacillati</taxon>
        <taxon>Actinomycetota</taxon>
        <taxon>Actinomycetes</taxon>
        <taxon>Pseudonocardiales</taxon>
        <taxon>Pseudonocardiaceae</taxon>
        <taxon>Kutzneria</taxon>
    </lineage>
</organism>
<dbReference type="HAMAP" id="MF_00576">
    <property type="entry name" value="Gas_vesicle_A"/>
    <property type="match status" value="1"/>
</dbReference>
<protein>
    <recommendedName>
        <fullName evidence="4">Gas vesicle protein A</fullName>
        <shortName evidence="4">GVP</shortName>
    </recommendedName>
</protein>
<evidence type="ECO:0000256" key="4">
    <source>
        <dbReference type="HAMAP-Rule" id="MF_00576"/>
    </source>
</evidence>
<dbReference type="EMBL" id="JBHLUD010000004">
    <property type="protein sequence ID" value="MFC0542947.1"/>
    <property type="molecule type" value="Genomic_DNA"/>
</dbReference>
<dbReference type="Pfam" id="PF00741">
    <property type="entry name" value="Gas_vesicle"/>
    <property type="match status" value="1"/>
</dbReference>
<evidence type="ECO:0000256" key="2">
    <source>
        <dbReference type="ARBA" id="ARBA00035629"/>
    </source>
</evidence>
<keyword evidence="1 4" id="KW-0304">Gas vesicle</keyword>
<evidence type="ECO:0000256" key="5">
    <source>
        <dbReference type="RuleBase" id="RU000632"/>
    </source>
</evidence>
<comment type="similarity">
    <text evidence="3 4 5">Belongs to the gas vesicle GvpA family.</text>
</comment>
<comment type="subunit">
    <text evidence="4 5">The gas vesicle shell is 2 nm thick and consists of a single layer of this protein. It forms helical ribs nearly perpendicular to the long axis of the vesicle.</text>
</comment>
<accession>A0ABV6MRU1</accession>
<keyword evidence="7" id="KW-1185">Reference proteome</keyword>
<dbReference type="InterPro" id="IPR018493">
    <property type="entry name" value="GvpA-like_CS"/>
</dbReference>
<comment type="subcellular location">
    <subcellularLocation>
        <location evidence="2 4 5">Gas vesicle shell</location>
    </subcellularLocation>
</comment>
<dbReference type="PROSITE" id="PS00234">
    <property type="entry name" value="GAS_VESICLE_A_1"/>
    <property type="match status" value="1"/>
</dbReference>
<evidence type="ECO:0000256" key="1">
    <source>
        <dbReference type="ARBA" id="ARBA00022987"/>
    </source>
</evidence>
<sequence length="97" mass="10345">MIQRPGGGSTSLADVLDIVLDKGIVIDAFVRVSVIGIELLTIEARIVIASVDTYIRYVEAMQQLGALPRRATPPALTTPVAPPVAVYPQQSTPMETT</sequence>
<dbReference type="PANTHER" id="PTHR35344:SF4">
    <property type="entry name" value="GAS VESICLE PROTEIN A1"/>
    <property type="match status" value="1"/>
</dbReference>
<gene>
    <name evidence="6" type="primary">gvpJ</name>
    <name evidence="4" type="synonym">gvpA</name>
    <name evidence="6" type="ORF">ACFFH7_15720</name>
</gene>
<comment type="function">
    <text evidence="4 5">Gas vesicles are hollow, gas filled proteinaceous nanostructures found in some microorganisms. During planktonic growth they allow positioning of the organism at a favorable depth for light or nutrient acquisition. GvpA forms the protein shell.</text>
</comment>
<reference evidence="6 7" key="1">
    <citation type="submission" date="2024-09" db="EMBL/GenBank/DDBJ databases">
        <authorList>
            <person name="Sun Q."/>
            <person name="Mori K."/>
        </authorList>
    </citation>
    <scope>NUCLEOTIDE SEQUENCE [LARGE SCALE GENOMIC DNA]</scope>
    <source>
        <strain evidence="6 7">TBRC 1432</strain>
    </source>
</reference>
<proteinExistence type="inferred from homology"/>
<evidence type="ECO:0000256" key="3">
    <source>
        <dbReference type="ARBA" id="ARBA00035646"/>
    </source>
</evidence>
<dbReference type="RefSeq" id="WP_273944296.1">
    <property type="nucleotide sequence ID" value="NZ_CP097263.1"/>
</dbReference>
<evidence type="ECO:0000313" key="6">
    <source>
        <dbReference type="EMBL" id="MFC0542947.1"/>
    </source>
</evidence>
<dbReference type="PANTHER" id="PTHR35344">
    <property type="entry name" value="GAS VESICLE STRUCTURAL PROTEIN 2-RELATED"/>
    <property type="match status" value="1"/>
</dbReference>
<dbReference type="Proteomes" id="UP001589810">
    <property type="component" value="Unassembled WGS sequence"/>
</dbReference>
<dbReference type="InterPro" id="IPR047870">
    <property type="entry name" value="Gas_vesicle_GvpA"/>
</dbReference>
<comment type="caution">
    <text evidence="6">The sequence shown here is derived from an EMBL/GenBank/DDBJ whole genome shotgun (WGS) entry which is preliminary data.</text>
</comment>
<name>A0ABV6MRU1_9PSEU</name>
<dbReference type="InterPro" id="IPR050530">
    <property type="entry name" value="GvpA"/>
</dbReference>
<dbReference type="InterPro" id="IPR000638">
    <property type="entry name" value="Gas-vesicle_GvpA-like"/>
</dbReference>